<proteinExistence type="inferred from homology"/>
<comment type="caution">
    <text evidence="7">The sequence shown here is derived from an EMBL/GenBank/DDBJ whole genome shotgun (WGS) entry which is preliminary data.</text>
</comment>
<organism evidence="7 8">
    <name type="scientific">Aureibacillus halotolerans</name>
    <dbReference type="NCBI Taxonomy" id="1508390"/>
    <lineage>
        <taxon>Bacteria</taxon>
        <taxon>Bacillati</taxon>
        <taxon>Bacillota</taxon>
        <taxon>Bacilli</taxon>
        <taxon>Bacillales</taxon>
        <taxon>Bacillaceae</taxon>
        <taxon>Aureibacillus</taxon>
    </lineage>
</organism>
<dbReference type="SUPFAM" id="SSF52540">
    <property type="entry name" value="P-loop containing nucleoside triphosphate hydrolases"/>
    <property type="match status" value="1"/>
</dbReference>
<evidence type="ECO:0000256" key="4">
    <source>
        <dbReference type="ARBA" id="ARBA00022748"/>
    </source>
</evidence>
<keyword evidence="4" id="KW-0201">Cytochrome c-type biogenesis</keyword>
<evidence type="ECO:0000256" key="1">
    <source>
        <dbReference type="ARBA" id="ARBA00005417"/>
    </source>
</evidence>
<sequence>MDKKLFVQMNNISKTIKKTTILHDIHMNVSSGHVVALCGGNGAGKSTLLRLLAGVQQPSEGTLLVGGLQSKTSKKAYAKQIGYMPDDYVFTNRLTGKESLVFWAKLRGLPKERAVQMLERVGLSQAANEAVQNYSKGMRQRLMLAQALLSNPPLLLLDEPTNGLDPYWVDNLIELVHEFSQAGTTIVLSTHNLSFTEAICNQIVFLRTGKIVFKSTPTEFRQHIDEEGYRDAFSAEGRWMQ</sequence>
<dbReference type="InterPro" id="IPR017871">
    <property type="entry name" value="ABC_transporter-like_CS"/>
</dbReference>
<dbReference type="SMART" id="SM00382">
    <property type="entry name" value="AAA"/>
    <property type="match status" value="1"/>
</dbReference>
<dbReference type="PROSITE" id="PS00211">
    <property type="entry name" value="ABC_TRANSPORTER_1"/>
    <property type="match status" value="1"/>
</dbReference>
<dbReference type="PANTHER" id="PTHR43335">
    <property type="entry name" value="ABC TRANSPORTER, ATP-BINDING PROTEIN"/>
    <property type="match status" value="1"/>
</dbReference>
<dbReference type="RefSeq" id="WP_133582123.1">
    <property type="nucleotide sequence ID" value="NZ_SNYJ01000024.1"/>
</dbReference>
<dbReference type="Pfam" id="PF00005">
    <property type="entry name" value="ABC_tran"/>
    <property type="match status" value="1"/>
</dbReference>
<dbReference type="PROSITE" id="PS50893">
    <property type="entry name" value="ABC_TRANSPORTER_2"/>
    <property type="match status" value="1"/>
</dbReference>
<evidence type="ECO:0000313" key="8">
    <source>
        <dbReference type="Proteomes" id="UP000295632"/>
    </source>
</evidence>
<keyword evidence="8" id="KW-1185">Reference proteome</keyword>
<dbReference type="GO" id="GO:0022857">
    <property type="term" value="F:transmembrane transporter activity"/>
    <property type="evidence" value="ECO:0007669"/>
    <property type="project" value="InterPro"/>
</dbReference>
<dbReference type="PANTHER" id="PTHR43335:SF4">
    <property type="entry name" value="ABC TRANSPORTER, ATP-BINDING PROTEIN"/>
    <property type="match status" value="1"/>
</dbReference>
<dbReference type="InterPro" id="IPR003593">
    <property type="entry name" value="AAA+_ATPase"/>
</dbReference>
<keyword evidence="3" id="KW-0547">Nucleotide-binding</keyword>
<evidence type="ECO:0000256" key="2">
    <source>
        <dbReference type="ARBA" id="ARBA00022448"/>
    </source>
</evidence>
<dbReference type="InterPro" id="IPR027417">
    <property type="entry name" value="P-loop_NTPase"/>
</dbReference>
<evidence type="ECO:0000259" key="6">
    <source>
        <dbReference type="PROSITE" id="PS50893"/>
    </source>
</evidence>
<dbReference type="EMBL" id="SNYJ01000024">
    <property type="protein sequence ID" value="TDQ34614.1"/>
    <property type="molecule type" value="Genomic_DNA"/>
</dbReference>
<gene>
    <name evidence="7" type="ORF">EV213_12432</name>
</gene>
<dbReference type="GO" id="GO:0005524">
    <property type="term" value="F:ATP binding"/>
    <property type="evidence" value="ECO:0007669"/>
    <property type="project" value="UniProtKB-KW"/>
</dbReference>
<name>A0A4R6TUW6_9BACI</name>
<reference evidence="7 8" key="1">
    <citation type="submission" date="2019-03" db="EMBL/GenBank/DDBJ databases">
        <title>Genomic Encyclopedia of Type Strains, Phase IV (KMG-IV): sequencing the most valuable type-strain genomes for metagenomic binning, comparative biology and taxonomic classification.</title>
        <authorList>
            <person name="Goeker M."/>
        </authorList>
    </citation>
    <scope>NUCLEOTIDE SEQUENCE [LARGE SCALE GENOMIC DNA]</scope>
    <source>
        <strain evidence="7 8">DSM 28697</strain>
    </source>
</reference>
<dbReference type="AlphaFoldDB" id="A0A4R6TUW6"/>
<protein>
    <submittedName>
        <fullName evidence="7">Heme ABC exporter ATP-binding subunit CcmA</fullName>
    </submittedName>
</protein>
<dbReference type="CDD" id="cd03230">
    <property type="entry name" value="ABC_DR_subfamily_A"/>
    <property type="match status" value="1"/>
</dbReference>
<evidence type="ECO:0000313" key="7">
    <source>
        <dbReference type="EMBL" id="TDQ34614.1"/>
    </source>
</evidence>
<dbReference type="OrthoDB" id="2353216at2"/>
<dbReference type="GO" id="GO:0016887">
    <property type="term" value="F:ATP hydrolysis activity"/>
    <property type="evidence" value="ECO:0007669"/>
    <property type="project" value="InterPro"/>
</dbReference>
<feature type="domain" description="ABC transporter" evidence="6">
    <location>
        <begin position="7"/>
        <end position="233"/>
    </location>
</feature>
<dbReference type="InterPro" id="IPR005895">
    <property type="entry name" value="ABC_transptr_haem_export_CcmA"/>
</dbReference>
<comment type="similarity">
    <text evidence="1">Belongs to the ABC transporter superfamily.</text>
</comment>
<evidence type="ECO:0000256" key="3">
    <source>
        <dbReference type="ARBA" id="ARBA00022741"/>
    </source>
</evidence>
<accession>A0A4R6TUW6</accession>
<dbReference type="GO" id="GO:0017004">
    <property type="term" value="P:cytochrome complex assembly"/>
    <property type="evidence" value="ECO:0007669"/>
    <property type="project" value="UniProtKB-KW"/>
</dbReference>
<dbReference type="Gene3D" id="3.40.50.300">
    <property type="entry name" value="P-loop containing nucleotide triphosphate hydrolases"/>
    <property type="match status" value="1"/>
</dbReference>
<dbReference type="Proteomes" id="UP000295632">
    <property type="component" value="Unassembled WGS sequence"/>
</dbReference>
<dbReference type="NCBIfam" id="TIGR01189">
    <property type="entry name" value="ccmA"/>
    <property type="match status" value="1"/>
</dbReference>
<evidence type="ECO:0000256" key="5">
    <source>
        <dbReference type="ARBA" id="ARBA00022840"/>
    </source>
</evidence>
<keyword evidence="5 7" id="KW-0067">ATP-binding</keyword>
<keyword evidence="2" id="KW-0813">Transport</keyword>
<dbReference type="InterPro" id="IPR003439">
    <property type="entry name" value="ABC_transporter-like_ATP-bd"/>
</dbReference>